<evidence type="ECO:0000256" key="1">
    <source>
        <dbReference type="SAM" id="MobiDB-lite"/>
    </source>
</evidence>
<keyword evidence="3" id="KW-1185">Reference proteome</keyword>
<proteinExistence type="predicted"/>
<name>A0A392T820_9FABA</name>
<feature type="region of interest" description="Disordered" evidence="1">
    <location>
        <begin position="25"/>
        <end position="44"/>
    </location>
</feature>
<protein>
    <submittedName>
        <fullName evidence="2">Uncharacterized protein</fullName>
    </submittedName>
</protein>
<comment type="caution">
    <text evidence="2">The sequence shown here is derived from an EMBL/GenBank/DDBJ whole genome shotgun (WGS) entry which is preliminary data.</text>
</comment>
<dbReference type="EMBL" id="LXQA010512494">
    <property type="protein sequence ID" value="MCI56445.1"/>
    <property type="molecule type" value="Genomic_DNA"/>
</dbReference>
<sequence>ELCSPAQQPSVGERSVVIPSLSCNVGHRESQPSPARNQNTGAAGGCVVDPDAADATDDAADAVEEVKVVLVLLPLPVLSLNLAVLSERITVQ</sequence>
<reference evidence="2 3" key="1">
    <citation type="journal article" date="2018" name="Front. Plant Sci.">
        <title>Red Clover (Trifolium pratense) and Zigzag Clover (T. medium) - A Picture of Genomic Similarities and Differences.</title>
        <authorList>
            <person name="Dluhosova J."/>
            <person name="Istvanek J."/>
            <person name="Nedelnik J."/>
            <person name="Repkova J."/>
        </authorList>
    </citation>
    <scope>NUCLEOTIDE SEQUENCE [LARGE SCALE GENOMIC DNA]</scope>
    <source>
        <strain evidence="3">cv. 10/8</strain>
        <tissue evidence="2">Leaf</tissue>
    </source>
</reference>
<organism evidence="2 3">
    <name type="scientific">Trifolium medium</name>
    <dbReference type="NCBI Taxonomy" id="97028"/>
    <lineage>
        <taxon>Eukaryota</taxon>
        <taxon>Viridiplantae</taxon>
        <taxon>Streptophyta</taxon>
        <taxon>Embryophyta</taxon>
        <taxon>Tracheophyta</taxon>
        <taxon>Spermatophyta</taxon>
        <taxon>Magnoliopsida</taxon>
        <taxon>eudicotyledons</taxon>
        <taxon>Gunneridae</taxon>
        <taxon>Pentapetalae</taxon>
        <taxon>rosids</taxon>
        <taxon>fabids</taxon>
        <taxon>Fabales</taxon>
        <taxon>Fabaceae</taxon>
        <taxon>Papilionoideae</taxon>
        <taxon>50 kb inversion clade</taxon>
        <taxon>NPAAA clade</taxon>
        <taxon>Hologalegina</taxon>
        <taxon>IRL clade</taxon>
        <taxon>Trifolieae</taxon>
        <taxon>Trifolium</taxon>
    </lineage>
</organism>
<feature type="compositionally biased region" description="Polar residues" evidence="1">
    <location>
        <begin position="31"/>
        <end position="41"/>
    </location>
</feature>
<feature type="non-terminal residue" evidence="2">
    <location>
        <position position="92"/>
    </location>
</feature>
<dbReference type="AlphaFoldDB" id="A0A392T820"/>
<accession>A0A392T820</accession>
<evidence type="ECO:0000313" key="3">
    <source>
        <dbReference type="Proteomes" id="UP000265520"/>
    </source>
</evidence>
<feature type="non-terminal residue" evidence="2">
    <location>
        <position position="1"/>
    </location>
</feature>
<dbReference type="Proteomes" id="UP000265520">
    <property type="component" value="Unassembled WGS sequence"/>
</dbReference>
<evidence type="ECO:0000313" key="2">
    <source>
        <dbReference type="EMBL" id="MCI56445.1"/>
    </source>
</evidence>